<name>A0ABD1YZR9_9MARC</name>
<accession>A0ABD1YZR9</accession>
<evidence type="ECO:0000313" key="1">
    <source>
        <dbReference type="EMBL" id="KAL2636273.1"/>
    </source>
</evidence>
<comment type="caution">
    <text evidence="1">The sequence shown here is derived from an EMBL/GenBank/DDBJ whole genome shotgun (WGS) entry which is preliminary data.</text>
</comment>
<gene>
    <name evidence="1" type="ORF">R1flu_007752</name>
</gene>
<dbReference type="EMBL" id="JBHFFA010000003">
    <property type="protein sequence ID" value="KAL2636273.1"/>
    <property type="molecule type" value="Genomic_DNA"/>
</dbReference>
<sequence length="212" mass="23611">MGTLGAVALLRIGSRPVQYCIESNVRERAAGTEGGDIHRGAAKERVHFEGEEKFAFGEGHWYYVRLYVGSPPSSFSTTRDLAVAAAALSRSIVGETPLPLFPLSFSSERLVHVYSLLDYSSSVCVGGDRRKRSQLRILARFCPIQLVFFSSRSGFSLLLVESAPARGMYVEIGRHCHFFFPRRRLHVAVGTKSVTVVYFTRSRQQLLPYATC</sequence>
<keyword evidence="2" id="KW-1185">Reference proteome</keyword>
<dbReference type="Proteomes" id="UP001605036">
    <property type="component" value="Unassembled WGS sequence"/>
</dbReference>
<organism evidence="1 2">
    <name type="scientific">Riccia fluitans</name>
    <dbReference type="NCBI Taxonomy" id="41844"/>
    <lineage>
        <taxon>Eukaryota</taxon>
        <taxon>Viridiplantae</taxon>
        <taxon>Streptophyta</taxon>
        <taxon>Embryophyta</taxon>
        <taxon>Marchantiophyta</taxon>
        <taxon>Marchantiopsida</taxon>
        <taxon>Marchantiidae</taxon>
        <taxon>Marchantiales</taxon>
        <taxon>Ricciaceae</taxon>
        <taxon>Riccia</taxon>
    </lineage>
</organism>
<evidence type="ECO:0000313" key="2">
    <source>
        <dbReference type="Proteomes" id="UP001605036"/>
    </source>
</evidence>
<proteinExistence type="predicted"/>
<reference evidence="1 2" key="1">
    <citation type="submission" date="2024-09" db="EMBL/GenBank/DDBJ databases">
        <title>Chromosome-scale assembly of Riccia fluitans.</title>
        <authorList>
            <person name="Paukszto L."/>
            <person name="Sawicki J."/>
            <person name="Karawczyk K."/>
            <person name="Piernik-Szablinska J."/>
            <person name="Szczecinska M."/>
            <person name="Mazdziarz M."/>
        </authorList>
    </citation>
    <scope>NUCLEOTIDE SEQUENCE [LARGE SCALE GENOMIC DNA]</scope>
    <source>
        <strain evidence="1">Rf_01</strain>
        <tissue evidence="1">Aerial parts of the thallus</tissue>
    </source>
</reference>
<protein>
    <submittedName>
        <fullName evidence="1">Uncharacterized protein</fullName>
    </submittedName>
</protein>
<dbReference type="AlphaFoldDB" id="A0ABD1YZR9"/>